<dbReference type="PANTHER" id="PTHR10073">
    <property type="entry name" value="DNA MISMATCH REPAIR PROTEIN MLH, PMS, MUTL"/>
    <property type="match status" value="1"/>
</dbReference>
<feature type="domain" description="MutL C-terminal dimerisation" evidence="2">
    <location>
        <begin position="294"/>
        <end position="473"/>
    </location>
</feature>
<comment type="similarity">
    <text evidence="1">Belongs to the DNA mismatch repair MutL/HexB family.</text>
</comment>
<accession>A0ABR2KVV5</accession>
<dbReference type="PANTHER" id="PTHR10073:SF47">
    <property type="entry name" value="DNA MISMATCH REPAIR PROTEIN MLH3"/>
    <property type="match status" value="1"/>
</dbReference>
<dbReference type="InterPro" id="IPR014790">
    <property type="entry name" value="MutL_C"/>
</dbReference>
<dbReference type="InterPro" id="IPR042120">
    <property type="entry name" value="MutL_C_dimsub"/>
</dbReference>
<organism evidence="3 4">
    <name type="scientific">Tritrichomonas musculus</name>
    <dbReference type="NCBI Taxonomy" id="1915356"/>
    <lineage>
        <taxon>Eukaryota</taxon>
        <taxon>Metamonada</taxon>
        <taxon>Parabasalia</taxon>
        <taxon>Tritrichomonadida</taxon>
        <taxon>Tritrichomonadidae</taxon>
        <taxon>Tritrichomonas</taxon>
    </lineage>
</organism>
<dbReference type="EMBL" id="JAPFFF010000003">
    <property type="protein sequence ID" value="KAK8894602.1"/>
    <property type="molecule type" value="Genomic_DNA"/>
</dbReference>
<dbReference type="Pfam" id="PF08676">
    <property type="entry name" value="MutL_C"/>
    <property type="match status" value="1"/>
</dbReference>
<dbReference type="InterPro" id="IPR038973">
    <property type="entry name" value="MutL/Mlh/Pms-like"/>
</dbReference>
<sequence>MEISPEIAIPNHFSIASELIMNSIDSGASQITISYDLYHNIISCKDNSPGIPHNIFQQILSSNQSKFGEVKNLIFQRNIGYLKLISQISDVDIQTKTEEDKIPRRITKGKPQIFSPLLSIGTEIIISSIFINNRIKLDQISNPKNKNESIYKLKNFINTISLSFVGIKFVLNNYVISSSKSFEERWRVISGTFLKISTDNHITYLKCSFNLGLQLPFSPFMINKFPVTRLIIDGYEMKPIKNCITVISNKAMYGTKKIYWSNDGLVYELTTLKRKSLSTYQTYVGNKEISQMKVIGTFLNSYIICYNGDILYAIDQHAAHERINLEKLLDSITDPFPSQELKLPLKLPLDPNYEIPTSVIKMAKRWGWTVSKTCISNNNNDCRFQSQKNLFSSTQSSLSWVLFSIPKVETYLVDDVEGFLSYINKIEKNEIICGSNSNNNEENDSLIAQIPECLMHALQTRACKKSIKFGDVISDERAQNLIIELSKCKRPNYCAHGRTVAAPLINLSNKFIRYTHI</sequence>
<evidence type="ECO:0000313" key="3">
    <source>
        <dbReference type="EMBL" id="KAK8894602.1"/>
    </source>
</evidence>
<gene>
    <name evidence="3" type="ORF">M9Y10_023039</name>
</gene>
<dbReference type="Gene3D" id="3.30.1370.100">
    <property type="entry name" value="MutL, C-terminal domain, regulatory subdomain"/>
    <property type="match status" value="1"/>
</dbReference>
<evidence type="ECO:0000259" key="2">
    <source>
        <dbReference type="SMART" id="SM00853"/>
    </source>
</evidence>
<comment type="caution">
    <text evidence="3">The sequence shown here is derived from an EMBL/GenBank/DDBJ whole genome shotgun (WGS) entry which is preliminary data.</text>
</comment>
<evidence type="ECO:0000256" key="1">
    <source>
        <dbReference type="ARBA" id="ARBA00006082"/>
    </source>
</evidence>
<dbReference type="Proteomes" id="UP001470230">
    <property type="component" value="Unassembled WGS sequence"/>
</dbReference>
<dbReference type="Gene3D" id="3.30.565.10">
    <property type="entry name" value="Histidine kinase-like ATPase, C-terminal domain"/>
    <property type="match status" value="1"/>
</dbReference>
<dbReference type="SMART" id="SM00853">
    <property type="entry name" value="MutL_C"/>
    <property type="match status" value="1"/>
</dbReference>
<dbReference type="InterPro" id="IPR037198">
    <property type="entry name" value="MutL_C_sf"/>
</dbReference>
<name>A0ABR2KVV5_9EUKA</name>
<dbReference type="SUPFAM" id="SSF118116">
    <property type="entry name" value="DNA mismatch repair protein MutL"/>
    <property type="match status" value="2"/>
</dbReference>
<dbReference type="SUPFAM" id="SSF55874">
    <property type="entry name" value="ATPase domain of HSP90 chaperone/DNA topoisomerase II/histidine kinase"/>
    <property type="match status" value="1"/>
</dbReference>
<dbReference type="Gene3D" id="3.30.1540.20">
    <property type="entry name" value="MutL, C-terminal domain, dimerisation subdomain"/>
    <property type="match status" value="1"/>
</dbReference>
<dbReference type="InterPro" id="IPR036890">
    <property type="entry name" value="HATPase_C_sf"/>
</dbReference>
<proteinExistence type="inferred from homology"/>
<reference evidence="3 4" key="1">
    <citation type="submission" date="2024-04" db="EMBL/GenBank/DDBJ databases">
        <title>Tritrichomonas musculus Genome.</title>
        <authorList>
            <person name="Alves-Ferreira E."/>
            <person name="Grigg M."/>
            <person name="Lorenzi H."/>
            <person name="Galac M."/>
        </authorList>
    </citation>
    <scope>NUCLEOTIDE SEQUENCE [LARGE SCALE GENOMIC DNA]</scope>
    <source>
        <strain evidence="3 4">EAF2021</strain>
    </source>
</reference>
<keyword evidence="4" id="KW-1185">Reference proteome</keyword>
<protein>
    <submittedName>
        <fullName evidence="3">DNA mismatch repair protein</fullName>
    </submittedName>
</protein>
<evidence type="ECO:0000313" key="4">
    <source>
        <dbReference type="Proteomes" id="UP001470230"/>
    </source>
</evidence>
<dbReference type="InterPro" id="IPR042121">
    <property type="entry name" value="MutL_C_regsub"/>
</dbReference>